<feature type="binding site" evidence="3">
    <location>
        <position position="26"/>
    </location>
    <ligand>
        <name>phosphate</name>
        <dbReference type="ChEBI" id="CHEBI:43474"/>
    </ligand>
</feature>
<dbReference type="PATRIC" id="fig|1618551.3.peg.552"/>
<name>A0A0G0RJ90_9BACT</name>
<sequence>MNSFGPSSRVKLSSGQRPELAIIGGSGLCSFSELNPIEKVNVVTPYGPTSDQILIGEYAGKVVAFLPRHGEKHNWPPHHVPYKANLWALKEIGVRHIVATCIAGSLQEKLVSGSLVVLDQFVNLTWGRDDHFGTEHSFLHLPMANPYCTEMRMLLIELARRIPLAVIPTGTVAVIQGPRFSTQAESEWLAKNGWDLVNMTQYPECYFARELGLCYGAVAAITDYDVGVGKALTMDFTDISNQEEILAIFRNNITKIKRLLLGFTELASGRMQCQCAETSVKAYYED</sequence>
<keyword evidence="2 3" id="KW-0808">Transferase</keyword>
<comment type="pathway">
    <text evidence="3">Purine metabolism; purine nucleoside salvage.</text>
</comment>
<feature type="site" description="Important for substrate specificity" evidence="3">
    <location>
        <position position="242"/>
    </location>
</feature>
<evidence type="ECO:0000256" key="1">
    <source>
        <dbReference type="ARBA" id="ARBA00022676"/>
    </source>
</evidence>
<dbReference type="EMBL" id="LBWQ01000011">
    <property type="protein sequence ID" value="KKR13692.1"/>
    <property type="molecule type" value="Genomic_DNA"/>
</dbReference>
<dbReference type="Proteomes" id="UP000034690">
    <property type="component" value="Unassembled WGS sequence"/>
</dbReference>
<comment type="function">
    <text evidence="3">Purine nucleoside phosphorylase involved in purine salvage.</text>
</comment>
<evidence type="ECO:0000256" key="2">
    <source>
        <dbReference type="ARBA" id="ARBA00022679"/>
    </source>
</evidence>
<dbReference type="GO" id="GO:0005829">
    <property type="term" value="C:cytosol"/>
    <property type="evidence" value="ECO:0007669"/>
    <property type="project" value="TreeGrafter"/>
</dbReference>
<dbReference type="CDD" id="cd09010">
    <property type="entry name" value="MTAP_SsMTAPII_like_MTIP"/>
    <property type="match status" value="1"/>
</dbReference>
<feature type="site" description="Important for substrate specificity" evidence="3">
    <location>
        <position position="181"/>
    </location>
</feature>
<feature type="binding site" evidence="3">
    <location>
        <position position="200"/>
    </location>
    <ligand>
        <name>phosphate</name>
        <dbReference type="ChEBI" id="CHEBI:43474"/>
    </ligand>
</feature>
<evidence type="ECO:0000256" key="3">
    <source>
        <dbReference type="HAMAP-Rule" id="MF_01963"/>
    </source>
</evidence>
<dbReference type="PANTHER" id="PTHR42679:SF2">
    <property type="entry name" value="S-METHYL-5'-THIOADENOSINE PHOSPHORYLASE"/>
    <property type="match status" value="1"/>
</dbReference>
<dbReference type="SUPFAM" id="SSF53167">
    <property type="entry name" value="Purine and uridine phosphorylases"/>
    <property type="match status" value="1"/>
</dbReference>
<reference evidence="5 6" key="1">
    <citation type="journal article" date="2015" name="Nature">
        <title>rRNA introns, odd ribosomes, and small enigmatic genomes across a large radiation of phyla.</title>
        <authorList>
            <person name="Brown C.T."/>
            <person name="Hug L.A."/>
            <person name="Thomas B.C."/>
            <person name="Sharon I."/>
            <person name="Castelle C.J."/>
            <person name="Singh A."/>
            <person name="Wilkins M.J."/>
            <person name="Williams K.H."/>
            <person name="Banfield J.F."/>
        </authorList>
    </citation>
    <scope>NUCLEOTIDE SEQUENCE [LARGE SCALE GENOMIC DNA]</scope>
</reference>
<dbReference type="GO" id="GO:0019509">
    <property type="term" value="P:L-methionine salvage from methylthioadenosine"/>
    <property type="evidence" value="ECO:0007669"/>
    <property type="project" value="TreeGrafter"/>
</dbReference>
<organism evidence="5 6">
    <name type="scientific">Candidatus Woesebacteria bacterium GW2011_GWA1_39_21b</name>
    <dbReference type="NCBI Taxonomy" id="1618551"/>
    <lineage>
        <taxon>Bacteria</taxon>
        <taxon>Candidatus Woeseibacteriota</taxon>
    </lineage>
</organism>
<dbReference type="GO" id="GO:0017061">
    <property type="term" value="F:S-methyl-5-thioadenosine phosphorylase activity"/>
    <property type="evidence" value="ECO:0007669"/>
    <property type="project" value="InterPro"/>
</dbReference>
<evidence type="ECO:0000259" key="4">
    <source>
        <dbReference type="Pfam" id="PF01048"/>
    </source>
</evidence>
<keyword evidence="3" id="KW-0660">Purine salvage</keyword>
<dbReference type="InterPro" id="IPR035994">
    <property type="entry name" value="Nucleoside_phosphorylase_sf"/>
</dbReference>
<dbReference type="GO" id="GO:0006166">
    <property type="term" value="P:purine ribonucleoside salvage"/>
    <property type="evidence" value="ECO:0007669"/>
    <property type="project" value="UniProtKB-UniRule"/>
</dbReference>
<accession>A0A0G0RJ90</accession>
<dbReference type="Gene3D" id="3.40.50.1580">
    <property type="entry name" value="Nucleoside phosphorylase domain"/>
    <property type="match status" value="1"/>
</dbReference>
<evidence type="ECO:0000313" key="6">
    <source>
        <dbReference type="Proteomes" id="UP000034690"/>
    </source>
</evidence>
<protein>
    <recommendedName>
        <fullName evidence="3">Purine nucleoside phosphorylase</fullName>
        <shortName evidence="3">PNP</shortName>
        <ecNumber evidence="3">2.4.2.1</ecNumber>
    </recommendedName>
</protein>
<dbReference type="UniPathway" id="UPA00606"/>
<feature type="domain" description="Nucleoside phosphorylase" evidence="4">
    <location>
        <begin position="20"/>
        <end position="260"/>
    </location>
</feature>
<evidence type="ECO:0000313" key="5">
    <source>
        <dbReference type="EMBL" id="KKR13692.1"/>
    </source>
</evidence>
<feature type="binding site" evidence="3">
    <location>
        <begin position="68"/>
        <end position="69"/>
    </location>
    <ligand>
        <name>phosphate</name>
        <dbReference type="ChEBI" id="CHEBI:43474"/>
    </ligand>
</feature>
<dbReference type="AlphaFoldDB" id="A0A0G0RJ90"/>
<keyword evidence="1 3" id="KW-0328">Glycosyltransferase</keyword>
<comment type="similarity">
    <text evidence="3">Belongs to the PNP/MTAP phosphorylase family. MTAP subfamily.</text>
</comment>
<dbReference type="InterPro" id="IPR000845">
    <property type="entry name" value="Nucleoside_phosphorylase_d"/>
</dbReference>
<proteinExistence type="inferred from homology"/>
<comment type="caution">
    <text evidence="5">The sequence shown here is derived from an EMBL/GenBank/DDBJ whole genome shotgun (WGS) entry which is preliminary data.</text>
</comment>
<comment type="miscellaneous">
    <text evidence="3">Although this enzyme belongs to the family of MTA phosphorylases based on sequence homology, it lacks several conserved amino acids in the substrate binding pocket that confer specificity towards MTA.</text>
</comment>
<comment type="subunit">
    <text evidence="3">Homohexamer. Dimer of a homotrimer.</text>
</comment>
<dbReference type="PANTHER" id="PTHR42679">
    <property type="entry name" value="S-METHYL-5'-THIOADENOSINE PHOSPHORYLASE"/>
    <property type="match status" value="1"/>
</dbReference>
<dbReference type="Pfam" id="PF01048">
    <property type="entry name" value="PNP_UDP_1"/>
    <property type="match status" value="1"/>
</dbReference>
<dbReference type="InterPro" id="IPR010044">
    <property type="entry name" value="MTAP"/>
</dbReference>
<dbReference type="HAMAP" id="MF_01963">
    <property type="entry name" value="MTAP"/>
    <property type="match status" value="1"/>
</dbReference>
<comment type="caution">
    <text evidence="3">Lacks conserved residue(s) required for the propagation of feature annotation.</text>
</comment>
<feature type="binding site" evidence="3">
    <location>
        <begin position="223"/>
        <end position="225"/>
    </location>
    <ligand>
        <name>substrate</name>
    </ligand>
</feature>
<gene>
    <name evidence="5" type="ORF">UT40_C0011G0003</name>
</gene>
<dbReference type="EC" id="2.4.2.1" evidence="3"/>
<comment type="catalytic activity">
    <reaction evidence="3">
        <text>a purine D-ribonucleoside + phosphate = a purine nucleobase + alpha-D-ribose 1-phosphate</text>
        <dbReference type="Rhea" id="RHEA:19805"/>
        <dbReference type="ChEBI" id="CHEBI:26386"/>
        <dbReference type="ChEBI" id="CHEBI:43474"/>
        <dbReference type="ChEBI" id="CHEBI:57720"/>
        <dbReference type="ChEBI" id="CHEBI:142355"/>
        <dbReference type="EC" id="2.4.2.1"/>
    </reaction>
</comment>
<feature type="binding site" evidence="3">
    <location>
        <position position="199"/>
    </location>
    <ligand>
        <name>substrate</name>
    </ligand>
</feature>